<proteinExistence type="predicted"/>
<dbReference type="SMART" id="SM00448">
    <property type="entry name" value="REC"/>
    <property type="match status" value="1"/>
</dbReference>
<dbReference type="Gene3D" id="3.40.50.2300">
    <property type="match status" value="1"/>
</dbReference>
<evidence type="ECO:0000256" key="3">
    <source>
        <dbReference type="PROSITE-ProRule" id="PRU00169"/>
    </source>
</evidence>
<dbReference type="PROSITE" id="PS50043">
    <property type="entry name" value="HTH_LUXR_2"/>
    <property type="match status" value="1"/>
</dbReference>
<dbReference type="CDD" id="cd06170">
    <property type="entry name" value="LuxR_C_like"/>
    <property type="match status" value="1"/>
</dbReference>
<evidence type="ECO:0000313" key="6">
    <source>
        <dbReference type="EMBL" id="MFD2551955.1"/>
    </source>
</evidence>
<keyword evidence="7" id="KW-1185">Reference proteome</keyword>
<evidence type="ECO:0000256" key="2">
    <source>
        <dbReference type="ARBA" id="ARBA00023125"/>
    </source>
</evidence>
<dbReference type="InterPro" id="IPR058245">
    <property type="entry name" value="NreC/VraR/RcsB-like_REC"/>
</dbReference>
<sequence>MIKLLVVDNHPIVGKGMELLFSKSPQINVIGTVDNGEAIFDFLKKHSVDVILSEIDLPKLNGITALRRLRRDFPHVKTIMFSAQPEQIYAINSIKSGADGYLMKTADIFTIKQAVLKVYSGRLYLSNDIALQMTSKKQVTTASFPFKKLSTREIEVLKLLVSGRKNKEVAKELNINEKTVSTYKARLMKKLNVTNIVDLISRARLLEL</sequence>
<gene>
    <name evidence="6" type="ORF">ACFSQP_09015</name>
</gene>
<dbReference type="InterPro" id="IPR011006">
    <property type="entry name" value="CheY-like_superfamily"/>
</dbReference>
<dbReference type="RefSeq" id="WP_376893616.1">
    <property type="nucleotide sequence ID" value="NZ_JBHULS010000003.1"/>
</dbReference>
<keyword evidence="2" id="KW-0238">DNA-binding</keyword>
<dbReference type="SUPFAM" id="SSF52172">
    <property type="entry name" value="CheY-like"/>
    <property type="match status" value="1"/>
</dbReference>
<dbReference type="PANTHER" id="PTHR43214">
    <property type="entry name" value="TWO-COMPONENT RESPONSE REGULATOR"/>
    <property type="match status" value="1"/>
</dbReference>
<evidence type="ECO:0000259" key="4">
    <source>
        <dbReference type="PROSITE" id="PS50043"/>
    </source>
</evidence>
<dbReference type="Pfam" id="PF00196">
    <property type="entry name" value="GerE"/>
    <property type="match status" value="1"/>
</dbReference>
<dbReference type="InterPro" id="IPR016032">
    <property type="entry name" value="Sig_transdc_resp-reg_C-effctor"/>
</dbReference>
<feature type="domain" description="Response regulatory" evidence="5">
    <location>
        <begin position="3"/>
        <end position="119"/>
    </location>
</feature>
<dbReference type="EMBL" id="JBHULS010000003">
    <property type="protein sequence ID" value="MFD2551955.1"/>
    <property type="molecule type" value="Genomic_DNA"/>
</dbReference>
<dbReference type="CDD" id="cd17535">
    <property type="entry name" value="REC_NarL-like"/>
    <property type="match status" value="1"/>
</dbReference>
<comment type="caution">
    <text evidence="6">The sequence shown here is derived from an EMBL/GenBank/DDBJ whole genome shotgun (WGS) entry which is preliminary data.</text>
</comment>
<evidence type="ECO:0000256" key="1">
    <source>
        <dbReference type="ARBA" id="ARBA00022553"/>
    </source>
</evidence>
<dbReference type="Pfam" id="PF00072">
    <property type="entry name" value="Response_reg"/>
    <property type="match status" value="1"/>
</dbReference>
<evidence type="ECO:0000313" key="7">
    <source>
        <dbReference type="Proteomes" id="UP001597472"/>
    </source>
</evidence>
<evidence type="ECO:0000259" key="5">
    <source>
        <dbReference type="PROSITE" id="PS50110"/>
    </source>
</evidence>
<dbReference type="InterPro" id="IPR039420">
    <property type="entry name" value="WalR-like"/>
</dbReference>
<feature type="domain" description="HTH luxR-type" evidence="4">
    <location>
        <begin position="142"/>
        <end position="207"/>
    </location>
</feature>
<comment type="caution">
    <text evidence="3">Lacks conserved residue(s) required for the propagation of feature annotation.</text>
</comment>
<dbReference type="SMART" id="SM00421">
    <property type="entry name" value="HTH_LUXR"/>
    <property type="match status" value="1"/>
</dbReference>
<organism evidence="6 7">
    <name type="scientific">Bizionia sediminis</name>
    <dbReference type="NCBI Taxonomy" id="1737064"/>
    <lineage>
        <taxon>Bacteria</taxon>
        <taxon>Pseudomonadati</taxon>
        <taxon>Bacteroidota</taxon>
        <taxon>Flavobacteriia</taxon>
        <taxon>Flavobacteriales</taxon>
        <taxon>Flavobacteriaceae</taxon>
        <taxon>Bizionia</taxon>
    </lineage>
</organism>
<dbReference type="InterPro" id="IPR001789">
    <property type="entry name" value="Sig_transdc_resp-reg_receiver"/>
</dbReference>
<reference evidence="7" key="1">
    <citation type="journal article" date="2019" name="Int. J. Syst. Evol. Microbiol.">
        <title>The Global Catalogue of Microorganisms (GCM) 10K type strain sequencing project: providing services to taxonomists for standard genome sequencing and annotation.</title>
        <authorList>
            <consortium name="The Broad Institute Genomics Platform"/>
            <consortium name="The Broad Institute Genome Sequencing Center for Infectious Disease"/>
            <person name="Wu L."/>
            <person name="Ma J."/>
        </authorList>
    </citation>
    <scope>NUCLEOTIDE SEQUENCE [LARGE SCALE GENOMIC DNA]</scope>
    <source>
        <strain evidence="7">KCTC 42587</strain>
    </source>
</reference>
<keyword evidence="1" id="KW-0597">Phosphoprotein</keyword>
<dbReference type="PRINTS" id="PR00038">
    <property type="entry name" value="HTHLUXR"/>
</dbReference>
<dbReference type="PROSITE" id="PS00622">
    <property type="entry name" value="HTH_LUXR_1"/>
    <property type="match status" value="1"/>
</dbReference>
<dbReference type="PROSITE" id="PS50110">
    <property type="entry name" value="RESPONSE_REGULATORY"/>
    <property type="match status" value="1"/>
</dbReference>
<name>A0ABW5KUI5_9FLAO</name>
<dbReference type="SUPFAM" id="SSF46894">
    <property type="entry name" value="C-terminal effector domain of the bipartite response regulators"/>
    <property type="match status" value="1"/>
</dbReference>
<accession>A0ABW5KUI5</accession>
<protein>
    <submittedName>
        <fullName evidence="6">Response regulator</fullName>
    </submittedName>
</protein>
<dbReference type="PANTHER" id="PTHR43214:SF43">
    <property type="entry name" value="TWO-COMPONENT RESPONSE REGULATOR"/>
    <property type="match status" value="1"/>
</dbReference>
<dbReference type="Proteomes" id="UP001597472">
    <property type="component" value="Unassembled WGS sequence"/>
</dbReference>
<dbReference type="InterPro" id="IPR000792">
    <property type="entry name" value="Tscrpt_reg_LuxR_C"/>
</dbReference>